<feature type="region of interest" description="Disordered" evidence="1">
    <location>
        <begin position="78"/>
        <end position="183"/>
    </location>
</feature>
<evidence type="ECO:0000313" key="3">
    <source>
        <dbReference type="Proteomes" id="UP001518872"/>
    </source>
</evidence>
<proteinExistence type="predicted"/>
<feature type="region of interest" description="Disordered" evidence="1">
    <location>
        <begin position="395"/>
        <end position="424"/>
    </location>
</feature>
<accession>A0ABS2IZ62</accession>
<feature type="compositionally biased region" description="Low complexity" evidence="1">
    <location>
        <begin position="80"/>
        <end position="91"/>
    </location>
</feature>
<organism evidence="2 3">
    <name type="scientific">Micromonospora humida</name>
    <dbReference type="NCBI Taxonomy" id="2809018"/>
    <lineage>
        <taxon>Bacteria</taxon>
        <taxon>Bacillati</taxon>
        <taxon>Actinomycetota</taxon>
        <taxon>Actinomycetes</taxon>
        <taxon>Micromonosporales</taxon>
        <taxon>Micromonosporaceae</taxon>
        <taxon>Micromonospora</taxon>
    </lineage>
</organism>
<dbReference type="Proteomes" id="UP001518872">
    <property type="component" value="Unassembled WGS sequence"/>
</dbReference>
<sequence length="424" mass="42387">MTANINLAPGTHEARSAVAEELRRLPGVTARKLAGQGNLPLSVVTEALAAMEADGTAARTSDPAKGNRKSADVWHLTPNAPAADDASPDTAPEQDAPDTTPDATIEPAALTGDAAAADDATSDPADAPSPTGDVPAADAVTTPDAAVTDDAPTDGDAPTPTSDAPTAETTMPEAPVSGVPAPVSGVPVSGAPVGAQPDLKVLIMAGVLGGHPDGITADAAINESGLSVAMGDTILAAMEVAGAARRLPVTEDGDELWVIGDGDLATVDPANAPTHSTCPTCGHTRKIRRPSARRVAGTGRGTGEVNSDGSAKLGKNELRNRVEAFMRDLGPGHDVTPGTVAREIGGRSPGAVRNGMDKLTGFGVLILTREAPETYALADNPPAPTAEVRAFMAAPQTDTIPPTGDETSADEAGTDEAAAAPVAA</sequence>
<gene>
    <name evidence="2" type="ORF">JQX11_23710</name>
</gene>
<protein>
    <submittedName>
        <fullName evidence="2">Uncharacterized protein</fullName>
    </submittedName>
</protein>
<dbReference type="RefSeq" id="WP_204927172.1">
    <property type="nucleotide sequence ID" value="NZ_JAFEUC010000013.1"/>
</dbReference>
<comment type="caution">
    <text evidence="2">The sequence shown here is derived from an EMBL/GenBank/DDBJ whole genome shotgun (WGS) entry which is preliminary data.</text>
</comment>
<feature type="compositionally biased region" description="Low complexity" evidence="1">
    <location>
        <begin position="415"/>
        <end position="424"/>
    </location>
</feature>
<evidence type="ECO:0000256" key="1">
    <source>
        <dbReference type="SAM" id="MobiDB-lite"/>
    </source>
</evidence>
<keyword evidence="3" id="KW-1185">Reference proteome</keyword>
<dbReference type="EMBL" id="JAFEUC010000013">
    <property type="protein sequence ID" value="MBM7079329.1"/>
    <property type="molecule type" value="Genomic_DNA"/>
</dbReference>
<feature type="compositionally biased region" description="Low complexity" evidence="1">
    <location>
        <begin position="107"/>
        <end position="183"/>
    </location>
</feature>
<evidence type="ECO:0000313" key="2">
    <source>
        <dbReference type="EMBL" id="MBM7079329.1"/>
    </source>
</evidence>
<name>A0ABS2IZ62_9ACTN</name>
<reference evidence="2 3" key="1">
    <citation type="submission" date="2021-02" db="EMBL/GenBank/DDBJ databases">
        <authorList>
            <person name="Ra J.-S."/>
        </authorList>
    </citation>
    <scope>NUCLEOTIDE SEQUENCE [LARGE SCALE GENOMIC DNA]</scope>
    <source>
        <strain evidence="2 3">MMS20-R1-14</strain>
    </source>
</reference>